<keyword evidence="1" id="KW-0812">Transmembrane</keyword>
<feature type="transmembrane region" description="Helical" evidence="1">
    <location>
        <begin position="187"/>
        <end position="205"/>
    </location>
</feature>
<feature type="transmembrane region" description="Helical" evidence="1">
    <location>
        <begin position="1032"/>
        <end position="1052"/>
    </location>
</feature>
<evidence type="ECO:0000256" key="1">
    <source>
        <dbReference type="SAM" id="Phobius"/>
    </source>
</evidence>
<keyword evidence="3" id="KW-1185">Reference proteome</keyword>
<feature type="transmembrane region" description="Helical" evidence="1">
    <location>
        <begin position="163"/>
        <end position="181"/>
    </location>
</feature>
<keyword evidence="1" id="KW-1133">Transmembrane helix</keyword>
<comment type="caution">
    <text evidence="2">The sequence shown here is derived from an EMBL/GenBank/DDBJ whole genome shotgun (WGS) entry which is preliminary data.</text>
</comment>
<dbReference type="PANTHER" id="PTHR31600:SF2">
    <property type="entry name" value="GAMETE ENRICHED GENE 10 PROTEIN-RELATED"/>
    <property type="match status" value="1"/>
</dbReference>
<feature type="transmembrane region" description="Helical" evidence="1">
    <location>
        <begin position="212"/>
        <end position="234"/>
    </location>
</feature>
<organism evidence="2 3">
    <name type="scientific">Paramecium sonneborni</name>
    <dbReference type="NCBI Taxonomy" id="65129"/>
    <lineage>
        <taxon>Eukaryota</taxon>
        <taxon>Sar</taxon>
        <taxon>Alveolata</taxon>
        <taxon>Ciliophora</taxon>
        <taxon>Intramacronucleata</taxon>
        <taxon>Oligohymenophorea</taxon>
        <taxon>Peniculida</taxon>
        <taxon>Parameciidae</taxon>
        <taxon>Paramecium</taxon>
    </lineage>
</organism>
<keyword evidence="1" id="KW-0472">Membrane</keyword>
<feature type="transmembrane region" description="Helical" evidence="1">
    <location>
        <begin position="102"/>
        <end position="122"/>
    </location>
</feature>
<dbReference type="PANTHER" id="PTHR31600">
    <property type="entry name" value="TINY MACROCYSTS PROTEIN B-RELATED"/>
    <property type="match status" value="1"/>
</dbReference>
<feature type="transmembrane region" description="Helical" evidence="1">
    <location>
        <begin position="128"/>
        <end position="151"/>
    </location>
</feature>
<accession>A0A8S1NAB0</accession>
<name>A0A8S1NAB0_9CILI</name>
<feature type="transmembrane region" description="Helical" evidence="1">
    <location>
        <begin position="1345"/>
        <end position="1367"/>
    </location>
</feature>
<evidence type="ECO:0000313" key="3">
    <source>
        <dbReference type="Proteomes" id="UP000692954"/>
    </source>
</evidence>
<reference evidence="2" key="1">
    <citation type="submission" date="2021-01" db="EMBL/GenBank/DDBJ databases">
        <authorList>
            <consortium name="Genoscope - CEA"/>
            <person name="William W."/>
        </authorList>
    </citation>
    <scope>NUCLEOTIDE SEQUENCE</scope>
</reference>
<protein>
    <recommendedName>
        <fullName evidence="4">Transmembrane protein</fullName>
    </recommendedName>
</protein>
<feature type="transmembrane region" description="Helical" evidence="1">
    <location>
        <begin position="1137"/>
        <end position="1156"/>
    </location>
</feature>
<evidence type="ECO:0000313" key="2">
    <source>
        <dbReference type="EMBL" id="CAD8089740.1"/>
    </source>
</evidence>
<sequence>MESQNQSNSLLEIRNKILFNYLDFVYHSIQMNNYLTQAIKIMASLRNFSYIFQNQMSSYTYVFSIIARPQIVLQLDYIQYVILALCFIYIISSQVKCFFSRAINIFGQILNLGLINFFFEISKGSLDYLVQIMLIFINIFEQIFAEGTLNFDSRSIFNPTKSIICHIVVIGNIALMYLAKYQFDIKIIQSVAIFNALTTLVQLLLKFPKGNAILITILFNIQIMTIYLGLVELMLGSHNYISDLIIILFMHRIVLMNFERMQQQIPKSLEDLIVNFYDFKILKKIKISLPTHKEDMVLYASLLAYQEKYYEGLMILHSIKKLSWLSSLKKDIMIKEWLTHLDTKLKNQNKAQQGLSEAVEQLMKLEDYNVTLQTKIINLLKNKYRIQQIISQKEKISLLNLFQYIEQVNIVQIQLEKQYSIFPNQKTQNVLCFLYSEILNEFTKANLLQQQLLKIDDKQNFSVFTNKMVYLISTYNQEIIIKRASNNAPILFKMNHNNLLQQNINLIIPPGIKEQHSKLVKKFLINGESKYMRRLDINYYYNHSKGTLHQIEFAIDVSFTSEEINFITFLQPIYDQPLIMILNQDKMITSTTESILTALSINTITYFKNQIITKFMPLFKKHELQGEYENIDFFVGVDKDEATYNSITTYLTTLEIIPKILNGEILFYIIKFDYFKKQENSVKFTYTETNNSMIQGVFSVSENVFIDDPNGSSNEPQVIMISNQNTLQKSQINELMIIDSTVHQTQLKDPIQSSRPLFYQTQNKINYSVSVSDDDQIRQKQLKDFSMAESKQRESSQLSSLKGLRQSNYFKKYEILQKLEDIQGLTQRHKIFLSFTSVCLLIQLSFVIAQFSQTNTSLTNLIFDIDLLQIKNFAFQPFESFLVTRWTIFNYNNLKTAGKISQESFDQLVIFPRSNLHLGFDRLEENVNSVLNKLQLQQFLESTYLDIQLYTSSNLGEHFNVSLRNCITIMLNYQYITKMVYQLEGNVNVDTPYIYYQYRNYYILKREFGRINQDILEDTIMRSITILHKLEIIYILSLTFLITFLLCSYYLYSRIESSHANFINLLFCCRPEHFNKDMQRLSSLQTIINSDYNNLFQYQFYMYRKEQYFDEIKLKLEKKDHKKFILENNSYLSVRNYFNRIFLCIILITVLTQASISYGQVKDYLNKYPETAKFYKGVSDIGTDVPCVFAQSNILYGRKFFPYYDETDIQLVFQEITQSLAELQAFTINKIDFEQYFLSKQFADYYNYLMDNNLCDQLLDDMRQKASTICPIVMSQAMSRGLLGILVYIVNYIQTEKDINQFTERLQLSYLELEGAFLVSEIVRKLNIEIQLDLSVQTQKLVDQITMHSIFIMIVIFSFVMFLSIIIRKRLIYRQYIIQRILYLVPLQIMLFDDGFERNAKTLMLKETF</sequence>
<dbReference type="Proteomes" id="UP000692954">
    <property type="component" value="Unassembled WGS sequence"/>
</dbReference>
<proteinExistence type="predicted"/>
<dbReference type="InterPro" id="IPR052994">
    <property type="entry name" value="Tiny_macrocysts_regulators"/>
</dbReference>
<evidence type="ECO:0008006" key="4">
    <source>
        <dbReference type="Google" id="ProtNLM"/>
    </source>
</evidence>
<feature type="transmembrane region" description="Helical" evidence="1">
    <location>
        <begin position="77"/>
        <end position="95"/>
    </location>
</feature>
<gene>
    <name evidence="2" type="ORF">PSON_ATCC_30995.1.T0540285</name>
</gene>
<dbReference type="OrthoDB" id="302999at2759"/>
<dbReference type="EMBL" id="CAJJDN010000054">
    <property type="protein sequence ID" value="CAD8089740.1"/>
    <property type="molecule type" value="Genomic_DNA"/>
</dbReference>